<dbReference type="Proteomes" id="UP000887565">
    <property type="component" value="Unplaced"/>
</dbReference>
<evidence type="ECO:0000313" key="1">
    <source>
        <dbReference type="Proteomes" id="UP000887565"/>
    </source>
</evidence>
<proteinExistence type="predicted"/>
<dbReference type="AlphaFoldDB" id="A0A915KWQ0"/>
<protein>
    <submittedName>
        <fullName evidence="2">Uncharacterized protein</fullName>
    </submittedName>
</protein>
<sequence>MLYIQKSCVQKFFGAALPEKLTFPGFHYLNRGIAGTLADDQSFDDFAVDATFEKAHRFGSPNVV</sequence>
<organism evidence="1 2">
    <name type="scientific">Romanomermis culicivorax</name>
    <name type="common">Nematode worm</name>
    <dbReference type="NCBI Taxonomy" id="13658"/>
    <lineage>
        <taxon>Eukaryota</taxon>
        <taxon>Metazoa</taxon>
        <taxon>Ecdysozoa</taxon>
        <taxon>Nematoda</taxon>
        <taxon>Enoplea</taxon>
        <taxon>Dorylaimia</taxon>
        <taxon>Mermithida</taxon>
        <taxon>Mermithoidea</taxon>
        <taxon>Mermithidae</taxon>
        <taxon>Romanomermis</taxon>
    </lineage>
</organism>
<dbReference type="WBParaSite" id="nRc.2.0.1.t43377-RA">
    <property type="protein sequence ID" value="nRc.2.0.1.t43377-RA"/>
    <property type="gene ID" value="nRc.2.0.1.g43377"/>
</dbReference>
<reference evidence="2" key="1">
    <citation type="submission" date="2022-11" db="UniProtKB">
        <authorList>
            <consortium name="WormBaseParasite"/>
        </authorList>
    </citation>
    <scope>IDENTIFICATION</scope>
</reference>
<accession>A0A915KWQ0</accession>
<name>A0A915KWQ0_ROMCU</name>
<evidence type="ECO:0000313" key="2">
    <source>
        <dbReference type="WBParaSite" id="nRc.2.0.1.t43377-RA"/>
    </source>
</evidence>
<keyword evidence="1" id="KW-1185">Reference proteome</keyword>